<dbReference type="PROSITE" id="PS50075">
    <property type="entry name" value="CARRIER"/>
    <property type="match status" value="1"/>
</dbReference>
<dbReference type="InterPro" id="IPR009081">
    <property type="entry name" value="PP-bd_ACP"/>
</dbReference>
<dbReference type="Gene3D" id="1.10.1200.10">
    <property type="entry name" value="ACP-like"/>
    <property type="match status" value="1"/>
</dbReference>
<dbReference type="SUPFAM" id="SSF56801">
    <property type="entry name" value="Acetyl-CoA synthetase-like"/>
    <property type="match status" value="1"/>
</dbReference>
<dbReference type="PANTHER" id="PTHR45527">
    <property type="entry name" value="NONRIBOSOMAL PEPTIDE SYNTHETASE"/>
    <property type="match status" value="1"/>
</dbReference>
<dbReference type="Pfam" id="PF00668">
    <property type="entry name" value="Condensation"/>
    <property type="match status" value="1"/>
</dbReference>
<reference evidence="3" key="1">
    <citation type="journal article" date="2019" name="Int. J. Syst. Evol. Microbiol.">
        <title>The Global Catalogue of Microorganisms (GCM) 10K type strain sequencing project: providing services to taxonomists for standard genome sequencing and annotation.</title>
        <authorList>
            <consortium name="The Broad Institute Genomics Platform"/>
            <consortium name="The Broad Institute Genome Sequencing Center for Infectious Disease"/>
            <person name="Wu L."/>
            <person name="Ma J."/>
        </authorList>
    </citation>
    <scope>NUCLEOTIDE SEQUENCE [LARGE SCALE GENOMIC DNA]</scope>
    <source>
        <strain evidence="3">CCUG 63418</strain>
    </source>
</reference>
<proteinExistence type="predicted"/>
<sequence length="615" mass="70568">MCVIWQEVLGLERVGVTDDFFRIGGDSILSIRIVAKEKKINPNARVADILRYRTIREILKHSQTSGGTQSSTYIPFSLISETFKEEIIRTNDLETENTADIYPAGYLQSGMLIESTAKADPSVYHDVFSYRIMTVYEPGKFEKAWQQLAEKNEQLRTAFIESEQGYLNVIYNKIAISSKIVLGDDDTDIREIVDTEKYNGFDFTVPGLFRLLIMPDDLRKEFTLIFSFHHAITDGWSVASLINEFVDAYVLRKAIRKEKKPQYAQFVSNEQKVLSDAKYKQFWQAYLEDYELKQRVFREDPPADEQGQVFARTSLSQDINNKILSLAQQLKVTPDSMFMGIYNLVLGTYYNTDDVVIGTVANNRLEEEGGDRVFGLHLNTIPLRFDRKAIPDASGKEYFSWVFKNRSEVNDYKLYPYGKIKSDQGLAEDIYRCAFNYVHFHVGEENYAKQAFALAYSYEKTNIPLTLNVQRYQDKFHLSFDGSPGFIDEATAEKLLNYTVLLLERVINHPERKVNQQHGLSAAEQSLQLESWNNTEKAYPDTETIHGMFEQQAAKHPGKTALVYEGQTLSYGELNERSNALARHIRKTYQTRTGSAMPPDTLIALLLERSLEMVV</sequence>
<protein>
    <submittedName>
        <fullName evidence="2">Condensation domain-containing protein</fullName>
    </submittedName>
</protein>
<dbReference type="InterPro" id="IPR023213">
    <property type="entry name" value="CAT-like_dom_sf"/>
</dbReference>
<evidence type="ECO:0000259" key="1">
    <source>
        <dbReference type="PROSITE" id="PS50075"/>
    </source>
</evidence>
<dbReference type="SUPFAM" id="SSF47336">
    <property type="entry name" value="ACP-like"/>
    <property type="match status" value="1"/>
</dbReference>
<dbReference type="InterPro" id="IPR042099">
    <property type="entry name" value="ANL_N_sf"/>
</dbReference>
<keyword evidence="3" id="KW-1185">Reference proteome</keyword>
<dbReference type="PANTHER" id="PTHR45527:SF1">
    <property type="entry name" value="FATTY ACID SYNTHASE"/>
    <property type="match status" value="1"/>
</dbReference>
<gene>
    <name evidence="2" type="ORF">ACFQZS_13290</name>
</gene>
<feature type="non-terminal residue" evidence="2">
    <location>
        <position position="615"/>
    </location>
</feature>
<feature type="domain" description="Carrier" evidence="1">
    <location>
        <begin position="1"/>
        <end position="66"/>
    </location>
</feature>
<dbReference type="Gene3D" id="3.40.50.12780">
    <property type="entry name" value="N-terminal domain of ligase-like"/>
    <property type="match status" value="1"/>
</dbReference>
<dbReference type="Gene3D" id="3.30.559.10">
    <property type="entry name" value="Chloramphenicol acetyltransferase-like domain"/>
    <property type="match status" value="1"/>
</dbReference>
<evidence type="ECO:0000313" key="3">
    <source>
        <dbReference type="Proteomes" id="UP001596958"/>
    </source>
</evidence>
<dbReference type="Gene3D" id="3.30.559.30">
    <property type="entry name" value="Nonribosomal peptide synthetase, condensation domain"/>
    <property type="match status" value="1"/>
</dbReference>
<dbReference type="InterPro" id="IPR001242">
    <property type="entry name" value="Condensation_dom"/>
</dbReference>
<dbReference type="SUPFAM" id="SSF52777">
    <property type="entry name" value="CoA-dependent acyltransferases"/>
    <property type="match status" value="2"/>
</dbReference>
<dbReference type="InterPro" id="IPR000873">
    <property type="entry name" value="AMP-dep_synth/lig_dom"/>
</dbReference>
<dbReference type="InterPro" id="IPR036736">
    <property type="entry name" value="ACP-like_sf"/>
</dbReference>
<accession>A0ABW2YZ54</accession>
<comment type="caution">
    <text evidence="2">The sequence shown here is derived from an EMBL/GenBank/DDBJ whole genome shotgun (WGS) entry which is preliminary data.</text>
</comment>
<evidence type="ECO:0000313" key="2">
    <source>
        <dbReference type="EMBL" id="MFD0751123.1"/>
    </source>
</evidence>
<dbReference type="Proteomes" id="UP001596958">
    <property type="component" value="Unassembled WGS sequence"/>
</dbReference>
<dbReference type="Pfam" id="PF00501">
    <property type="entry name" value="AMP-binding"/>
    <property type="match status" value="1"/>
</dbReference>
<name>A0ABW2YZ54_9SPHI</name>
<dbReference type="EMBL" id="JBHTHU010000016">
    <property type="protein sequence ID" value="MFD0751123.1"/>
    <property type="molecule type" value="Genomic_DNA"/>
</dbReference>
<dbReference type="RefSeq" id="WP_377101010.1">
    <property type="nucleotide sequence ID" value="NZ_JBHTHU010000016.1"/>
</dbReference>
<dbReference type="Pfam" id="PF00550">
    <property type="entry name" value="PP-binding"/>
    <property type="match status" value="1"/>
</dbReference>
<organism evidence="2 3">
    <name type="scientific">Mucilaginibacter calamicampi</name>
    <dbReference type="NCBI Taxonomy" id="1302352"/>
    <lineage>
        <taxon>Bacteria</taxon>
        <taxon>Pseudomonadati</taxon>
        <taxon>Bacteroidota</taxon>
        <taxon>Sphingobacteriia</taxon>
        <taxon>Sphingobacteriales</taxon>
        <taxon>Sphingobacteriaceae</taxon>
        <taxon>Mucilaginibacter</taxon>
    </lineage>
</organism>